<comment type="cofactor">
    <cofactor evidence="6">
        <name>Zn(2+)</name>
        <dbReference type="ChEBI" id="CHEBI:29105"/>
    </cofactor>
    <text evidence="6">Binds 1 zinc ion per subunit.</text>
</comment>
<dbReference type="PROSITE" id="PS50026">
    <property type="entry name" value="EGF_3"/>
    <property type="match status" value="1"/>
</dbReference>
<dbReference type="Gene3D" id="2.10.25.10">
    <property type="entry name" value="Laminin"/>
    <property type="match status" value="1"/>
</dbReference>
<dbReference type="InterPro" id="IPR001506">
    <property type="entry name" value="Peptidase_M12A"/>
</dbReference>
<dbReference type="SUPFAM" id="SSF49562">
    <property type="entry name" value="C2 domain (Calcium/lipid-binding domain, CaLB)"/>
    <property type="match status" value="1"/>
</dbReference>
<dbReference type="SMART" id="SM00235">
    <property type="entry name" value="ZnMc"/>
    <property type="match status" value="1"/>
</dbReference>
<dbReference type="GO" id="GO:0006508">
    <property type="term" value="P:proteolysis"/>
    <property type="evidence" value="ECO:0007669"/>
    <property type="project" value="UniProtKB-KW"/>
</dbReference>
<evidence type="ECO:0000313" key="9">
    <source>
        <dbReference type="EMBL" id="KAJ8903135.1"/>
    </source>
</evidence>
<dbReference type="Pfam" id="PF01400">
    <property type="entry name" value="Astacin"/>
    <property type="match status" value="1"/>
</dbReference>
<organism evidence="9 10">
    <name type="scientific">Rhodosorus marinus</name>
    <dbReference type="NCBI Taxonomy" id="101924"/>
    <lineage>
        <taxon>Eukaryota</taxon>
        <taxon>Rhodophyta</taxon>
        <taxon>Stylonematophyceae</taxon>
        <taxon>Stylonematales</taxon>
        <taxon>Stylonemataceae</taxon>
        <taxon>Rhodosorus</taxon>
    </lineage>
</organism>
<keyword evidence="3 6" id="KW-0482">Metalloprotease</keyword>
<evidence type="ECO:0000256" key="5">
    <source>
        <dbReference type="PROSITE-ProRule" id="PRU01211"/>
    </source>
</evidence>
<dbReference type="Gene3D" id="3.40.390.10">
    <property type="entry name" value="Collagenase (Catalytic Domain)"/>
    <property type="match status" value="1"/>
</dbReference>
<evidence type="ECO:0000256" key="4">
    <source>
        <dbReference type="PROSITE-ProRule" id="PRU00076"/>
    </source>
</evidence>
<evidence type="ECO:0000259" key="7">
    <source>
        <dbReference type="PROSITE" id="PS50026"/>
    </source>
</evidence>
<dbReference type="InterPro" id="IPR006026">
    <property type="entry name" value="Peptidase_Metallo"/>
</dbReference>
<dbReference type="AlphaFoldDB" id="A0AAV8UKQ6"/>
<gene>
    <name evidence="9" type="ORF">NDN08_004247</name>
</gene>
<reference evidence="9 10" key="1">
    <citation type="journal article" date="2023" name="Nat. Commun.">
        <title>Origin of minicircular mitochondrial genomes in red algae.</title>
        <authorList>
            <person name="Lee Y."/>
            <person name="Cho C.H."/>
            <person name="Lee Y.M."/>
            <person name="Park S.I."/>
            <person name="Yang J.H."/>
            <person name="West J.A."/>
            <person name="Bhattacharya D."/>
            <person name="Yoon H.S."/>
        </authorList>
    </citation>
    <scope>NUCLEOTIDE SEQUENCE [LARGE SCALE GENOMIC DNA]</scope>
    <source>
        <strain evidence="9 10">CCMP1338</strain>
        <tissue evidence="9">Whole cell</tissue>
    </source>
</reference>
<comment type="caution">
    <text evidence="4">Lacks conserved residue(s) required for the propagation of feature annotation.</text>
</comment>
<keyword evidence="6" id="KW-0378">Hydrolase</keyword>
<feature type="disulfide bond" evidence="4">
    <location>
        <begin position="387"/>
        <end position="396"/>
    </location>
</feature>
<evidence type="ECO:0000256" key="6">
    <source>
        <dbReference type="RuleBase" id="RU361183"/>
    </source>
</evidence>
<name>A0AAV8UKQ6_9RHOD</name>
<dbReference type="InterPro" id="IPR000008">
    <property type="entry name" value="C2_dom"/>
</dbReference>
<evidence type="ECO:0000256" key="1">
    <source>
        <dbReference type="ARBA" id="ARBA00022723"/>
    </source>
</evidence>
<sequence>MQNIQYMSTEMGRTIGVVLALILLVTSGRGAILRDSSKRWPVGTPIAFAFEGFVAPGVRDAVTRALEEYSAKTCLEFKPAVRGVDRTTISFSSDHLDRCYQSTSGFLGDGHDHPIYIHPDCPGGIDLFTQALHETGRALGLIDLQRRPDRGQFLSVKRSRVRNNPAEREMFERMEWEEVSLEGVEDFTLSSVMLYGEFFLSQNGGRTMFPRKPGATLKSRKFKLGRGDITVLNRAYNCPGPATPGRLTLDLVKKTNLHPPEVIEVIAEAVDTDGLSTVQTLLLFNTGSRDIVDASLDFGNGSFQYVRIQARNAAGIQTEKILLSMLVPVVEGRTNKKLCEEPKKCAKNIRFRLNHVEPSSTAVCNQNACENDGICDATGGDSVICICKRGFAGNRCQHRYGELNVVVLRGQNLFNRDSGADGLSDPFVNFTARNAAGKTPTKPSLVKVNTLNPDWKQQRLNFGSSTWVELDAQVLDFSSWKRRGTANPNPNKGPPRAELCPTCICHSSEGTGFRSADQVELLPRLWGGF</sequence>
<dbReference type="SUPFAM" id="SSF57196">
    <property type="entry name" value="EGF/Laminin"/>
    <property type="match status" value="1"/>
</dbReference>
<evidence type="ECO:0000313" key="10">
    <source>
        <dbReference type="Proteomes" id="UP001157974"/>
    </source>
</evidence>
<feature type="domain" description="EGF-like" evidence="7">
    <location>
        <begin position="360"/>
        <end position="397"/>
    </location>
</feature>
<feature type="domain" description="Peptidase M12A" evidence="8">
    <location>
        <begin position="30"/>
        <end position="239"/>
    </location>
</feature>
<evidence type="ECO:0000259" key="8">
    <source>
        <dbReference type="PROSITE" id="PS51864"/>
    </source>
</evidence>
<dbReference type="PROSITE" id="PS51864">
    <property type="entry name" value="ASTACIN"/>
    <property type="match status" value="1"/>
</dbReference>
<dbReference type="Pfam" id="PF00008">
    <property type="entry name" value="EGF"/>
    <property type="match status" value="1"/>
</dbReference>
<dbReference type="EMBL" id="JAMWBK010000007">
    <property type="protein sequence ID" value="KAJ8903135.1"/>
    <property type="molecule type" value="Genomic_DNA"/>
</dbReference>
<dbReference type="InterPro" id="IPR035892">
    <property type="entry name" value="C2_domain_sf"/>
</dbReference>
<dbReference type="PANTHER" id="PTHR10127">
    <property type="entry name" value="DISCOIDIN, CUB, EGF, LAMININ , AND ZINC METALLOPROTEASE DOMAIN CONTAINING"/>
    <property type="match status" value="1"/>
</dbReference>
<keyword evidence="4" id="KW-1015">Disulfide bond</keyword>
<dbReference type="Pfam" id="PF00168">
    <property type="entry name" value="C2"/>
    <property type="match status" value="1"/>
</dbReference>
<dbReference type="PANTHER" id="PTHR10127:SF802">
    <property type="entry name" value="ZINC METALLOPROTEINASE NAS-10"/>
    <property type="match status" value="1"/>
</dbReference>
<dbReference type="SUPFAM" id="SSF55486">
    <property type="entry name" value="Metalloproteases ('zincins'), catalytic domain"/>
    <property type="match status" value="1"/>
</dbReference>
<comment type="caution">
    <text evidence="9">The sequence shown here is derived from an EMBL/GenBank/DDBJ whole genome shotgun (WGS) entry which is preliminary data.</text>
</comment>
<dbReference type="PRINTS" id="PR00480">
    <property type="entry name" value="ASTACIN"/>
</dbReference>
<dbReference type="EC" id="3.4.24.-" evidence="6"/>
<dbReference type="PROSITE" id="PS01186">
    <property type="entry name" value="EGF_2"/>
    <property type="match status" value="1"/>
</dbReference>
<dbReference type="GO" id="GO:0004222">
    <property type="term" value="F:metalloendopeptidase activity"/>
    <property type="evidence" value="ECO:0007669"/>
    <property type="project" value="UniProtKB-UniRule"/>
</dbReference>
<dbReference type="PROSITE" id="PS00022">
    <property type="entry name" value="EGF_1"/>
    <property type="match status" value="1"/>
</dbReference>
<keyword evidence="4" id="KW-0245">EGF-like domain</keyword>
<evidence type="ECO:0000256" key="3">
    <source>
        <dbReference type="ARBA" id="ARBA00023049"/>
    </source>
</evidence>
<dbReference type="CDD" id="cd00053">
    <property type="entry name" value="EGF"/>
    <property type="match status" value="1"/>
</dbReference>
<protein>
    <recommendedName>
        <fullName evidence="6">Metalloendopeptidase</fullName>
        <ecNumber evidence="6">3.4.24.-</ecNumber>
    </recommendedName>
</protein>
<keyword evidence="1 6" id="KW-0479">Metal-binding</keyword>
<keyword evidence="6" id="KW-0645">Protease</keyword>
<evidence type="ECO:0000256" key="2">
    <source>
        <dbReference type="ARBA" id="ARBA00022833"/>
    </source>
</evidence>
<feature type="active site" evidence="5">
    <location>
        <position position="134"/>
    </location>
</feature>
<dbReference type="GO" id="GO:0008270">
    <property type="term" value="F:zinc ion binding"/>
    <property type="evidence" value="ECO:0007669"/>
    <property type="project" value="InterPro"/>
</dbReference>
<keyword evidence="2 6" id="KW-0862">Zinc</keyword>
<dbReference type="Proteomes" id="UP001157974">
    <property type="component" value="Unassembled WGS sequence"/>
</dbReference>
<keyword evidence="10" id="KW-1185">Reference proteome</keyword>
<dbReference type="Gene3D" id="2.60.40.150">
    <property type="entry name" value="C2 domain"/>
    <property type="match status" value="1"/>
</dbReference>
<dbReference type="InterPro" id="IPR000742">
    <property type="entry name" value="EGF"/>
</dbReference>
<accession>A0AAV8UKQ6</accession>
<proteinExistence type="predicted"/>
<dbReference type="InterPro" id="IPR024079">
    <property type="entry name" value="MetalloPept_cat_dom_sf"/>
</dbReference>